<reference evidence="2" key="1">
    <citation type="journal article" date="2019" name="Int. J. Syst. Evol. Microbiol.">
        <title>Halobacteriovorax valvorus sp. nov., a novel prokaryotic predator isolated from coastal seawater of China.</title>
        <authorList>
            <person name="Chen M.-X."/>
        </authorList>
    </citation>
    <scope>NUCLEOTIDE SEQUENCE [LARGE SCALE GENOMIC DNA]</scope>
    <source>
        <strain evidence="2">BL9</strain>
    </source>
</reference>
<dbReference type="Proteomes" id="UP000443582">
    <property type="component" value="Unassembled WGS sequence"/>
</dbReference>
<dbReference type="RefSeq" id="WP_114706171.1">
    <property type="nucleotide sequence ID" value="NZ_QDKL01000001.1"/>
</dbReference>
<sequence>MDITKFERNTEVSTKWIENLALEEINMDESGVVSFNDHLNPAFQLEESSVNFMNKLRDLFEIYVHKFNEYRGDTNTIKIFKIANTINDFMIYRNSLRLIFARKSDDLISIGFLANGKDIFSARMSESQNHGAGNLHEIRAHIGPFNQITWRFENEEVNCDALVKHYLSEFIKLSAR</sequence>
<evidence type="ECO:0000313" key="2">
    <source>
        <dbReference type="Proteomes" id="UP000443582"/>
    </source>
</evidence>
<keyword evidence="2" id="KW-1185">Reference proteome</keyword>
<name>A0ABY0IL65_9BACT</name>
<gene>
    <name evidence="1" type="ORF">DAY19_05495</name>
</gene>
<evidence type="ECO:0000313" key="1">
    <source>
        <dbReference type="EMBL" id="RZF23224.1"/>
    </source>
</evidence>
<protein>
    <recommendedName>
        <fullName evidence="3">DUF5655 domain-containing protein</fullName>
    </recommendedName>
</protein>
<organism evidence="1 2">
    <name type="scientific">Halobacteriovorax vibrionivorans</name>
    <dbReference type="NCBI Taxonomy" id="2152716"/>
    <lineage>
        <taxon>Bacteria</taxon>
        <taxon>Pseudomonadati</taxon>
        <taxon>Bdellovibrionota</taxon>
        <taxon>Bacteriovoracia</taxon>
        <taxon>Bacteriovoracales</taxon>
        <taxon>Halobacteriovoraceae</taxon>
        <taxon>Halobacteriovorax</taxon>
    </lineage>
</organism>
<evidence type="ECO:0008006" key="3">
    <source>
        <dbReference type="Google" id="ProtNLM"/>
    </source>
</evidence>
<proteinExistence type="predicted"/>
<accession>A0ABY0IL65</accession>
<dbReference type="EMBL" id="QDKL01000001">
    <property type="protein sequence ID" value="RZF23224.1"/>
    <property type="molecule type" value="Genomic_DNA"/>
</dbReference>
<comment type="caution">
    <text evidence="1">The sequence shown here is derived from an EMBL/GenBank/DDBJ whole genome shotgun (WGS) entry which is preliminary data.</text>
</comment>